<accession>A0A9D5BUT5</accession>
<keyword evidence="8" id="KW-1185">Reference proteome</keyword>
<dbReference type="PANTHER" id="PTHR10366">
    <property type="entry name" value="NAD DEPENDENT EPIMERASE/DEHYDRATASE"/>
    <property type="match status" value="1"/>
</dbReference>
<keyword evidence="3" id="KW-0560">Oxidoreductase</keyword>
<dbReference type="InterPro" id="IPR050425">
    <property type="entry name" value="NAD(P)_dehydrat-like"/>
</dbReference>
<dbReference type="SUPFAM" id="SSF51735">
    <property type="entry name" value="NAD(P)-binding Rossmann-fold domains"/>
    <property type="match status" value="1"/>
</dbReference>
<dbReference type="CDD" id="cd08958">
    <property type="entry name" value="FR_SDR_e"/>
    <property type="match status" value="1"/>
</dbReference>
<dbReference type="OrthoDB" id="2735536at2759"/>
<feature type="domain" description="NAD-dependent epimerase/dehydratase" evidence="6">
    <location>
        <begin position="5"/>
        <end position="252"/>
    </location>
</feature>
<evidence type="ECO:0000256" key="2">
    <source>
        <dbReference type="ARBA" id="ARBA00022857"/>
    </source>
</evidence>
<comment type="caution">
    <text evidence="7">The sequence shown here is derived from an EMBL/GenBank/DDBJ whole genome shotgun (WGS) entry which is preliminary data.</text>
</comment>
<keyword evidence="4" id="KW-0284">Flavonoid biosynthesis</keyword>
<dbReference type="FunFam" id="3.40.50.720:FF:000085">
    <property type="entry name" value="Dihydroflavonol reductase"/>
    <property type="match status" value="1"/>
</dbReference>
<dbReference type="Proteomes" id="UP001085076">
    <property type="component" value="Unassembled WGS sequence"/>
</dbReference>
<gene>
    <name evidence="7" type="ORF">J5N97_001001</name>
</gene>
<protein>
    <recommendedName>
        <fullName evidence="6">NAD-dependent epimerase/dehydratase domain-containing protein</fullName>
    </recommendedName>
</protein>
<evidence type="ECO:0000313" key="8">
    <source>
        <dbReference type="Proteomes" id="UP001085076"/>
    </source>
</evidence>
<comment type="pathway">
    <text evidence="1">Secondary metabolite biosynthesis; flavonoid biosynthesis.</text>
</comment>
<dbReference type="Gene3D" id="3.40.50.720">
    <property type="entry name" value="NAD(P)-binding Rossmann-like Domain"/>
    <property type="match status" value="1"/>
</dbReference>
<dbReference type="EMBL" id="JAGGNH010000044">
    <property type="protein sequence ID" value="KAJ0961028.1"/>
    <property type="molecule type" value="Genomic_DNA"/>
</dbReference>
<comment type="similarity">
    <text evidence="5">Belongs to the NAD(P)-dependent epimerase/dehydratase family. Dihydroflavonol-4-reductase subfamily.</text>
</comment>
<keyword evidence="2" id="KW-0521">NADP</keyword>
<evidence type="ECO:0000259" key="6">
    <source>
        <dbReference type="Pfam" id="PF01370"/>
    </source>
</evidence>
<dbReference type="Pfam" id="PF01370">
    <property type="entry name" value="Epimerase"/>
    <property type="match status" value="1"/>
</dbReference>
<proteinExistence type="inferred from homology"/>
<dbReference type="PANTHER" id="PTHR10366:SF288">
    <property type="entry name" value="ANTHOCYANIDIN REDUCTASE"/>
    <property type="match status" value="1"/>
</dbReference>
<evidence type="ECO:0000256" key="1">
    <source>
        <dbReference type="ARBA" id="ARBA00004966"/>
    </source>
</evidence>
<evidence type="ECO:0000256" key="5">
    <source>
        <dbReference type="ARBA" id="ARBA00023445"/>
    </source>
</evidence>
<dbReference type="InterPro" id="IPR036291">
    <property type="entry name" value="NAD(P)-bd_dom_sf"/>
</dbReference>
<evidence type="ECO:0000256" key="4">
    <source>
        <dbReference type="ARBA" id="ARBA00023241"/>
    </source>
</evidence>
<reference evidence="7 8" key="1">
    <citation type="journal article" date="2022" name="Hortic Res">
        <title>The genome of Dioscorea zingiberensis sheds light on the biosynthesis, origin and evolution of the medicinally important diosgenin saponins.</title>
        <authorList>
            <person name="Li Y."/>
            <person name="Tan C."/>
            <person name="Li Z."/>
            <person name="Guo J."/>
            <person name="Li S."/>
            <person name="Chen X."/>
            <person name="Wang C."/>
            <person name="Dai X."/>
            <person name="Yang H."/>
            <person name="Song W."/>
            <person name="Hou L."/>
            <person name="Xu J."/>
            <person name="Tong Z."/>
            <person name="Xu A."/>
            <person name="Yuan X."/>
            <person name="Wang W."/>
            <person name="Yang Q."/>
            <person name="Chen L."/>
            <person name="Sun Z."/>
            <person name="Wang K."/>
            <person name="Pan B."/>
            <person name="Chen J."/>
            <person name="Bao Y."/>
            <person name="Liu F."/>
            <person name="Qi X."/>
            <person name="Gang D.R."/>
            <person name="Wen J."/>
            <person name="Li J."/>
        </authorList>
    </citation>
    <scope>NUCLEOTIDE SEQUENCE [LARGE SCALE GENOMIC DNA]</scope>
    <source>
        <strain evidence="7">Dzin_1.0</strain>
    </source>
</reference>
<dbReference type="InterPro" id="IPR001509">
    <property type="entry name" value="Epimerase_deHydtase"/>
</dbReference>
<name>A0A9D5BUT5_9LILI</name>
<evidence type="ECO:0000313" key="7">
    <source>
        <dbReference type="EMBL" id="KAJ0961028.1"/>
    </source>
</evidence>
<organism evidence="7 8">
    <name type="scientific">Dioscorea zingiberensis</name>
    <dbReference type="NCBI Taxonomy" id="325984"/>
    <lineage>
        <taxon>Eukaryota</taxon>
        <taxon>Viridiplantae</taxon>
        <taxon>Streptophyta</taxon>
        <taxon>Embryophyta</taxon>
        <taxon>Tracheophyta</taxon>
        <taxon>Spermatophyta</taxon>
        <taxon>Magnoliopsida</taxon>
        <taxon>Liliopsida</taxon>
        <taxon>Dioscoreales</taxon>
        <taxon>Dioscoreaceae</taxon>
        <taxon>Dioscorea</taxon>
    </lineage>
</organism>
<evidence type="ECO:0000256" key="3">
    <source>
        <dbReference type="ARBA" id="ARBA00023002"/>
    </source>
</evidence>
<dbReference type="AlphaFoldDB" id="A0A9D5BUT5"/>
<dbReference type="GO" id="GO:0009813">
    <property type="term" value="P:flavonoid biosynthetic process"/>
    <property type="evidence" value="ECO:0007669"/>
    <property type="project" value="UniProtKB-KW"/>
</dbReference>
<sequence length="334" mass="36595">MKKACVTGGNGYLASALIKQLLENGYHVNATVRNPDDIAKVSHLKKLEEIGTLKLFQADLMVEGSVDEAVIGCDYVFHVAAPTNLMSDDPENELIRPAIQGTLNVLKSCLKAKTVERVVYTSSGSAVSVNQQKGTGYVLDEEAWSDVDYLMGEKPPTWGYIVSKTLAEKEALKFASENQMDLVTIVPTLIVGPGLSLEVPVSIHMALSLFTGDEMWINGLSAMETLSGSISMVHLKDIVRAHIFLAENPSASGRYICTAVNTSLAEIASFLTKQYPQYKVFYDVHDIPAKAKLSLSSKKLIQAGYEFNYKMEEIFDTAIEYGKSKGMLPKQDHS</sequence>
<dbReference type="GO" id="GO:0016616">
    <property type="term" value="F:oxidoreductase activity, acting on the CH-OH group of donors, NAD or NADP as acceptor"/>
    <property type="evidence" value="ECO:0007669"/>
    <property type="project" value="TreeGrafter"/>
</dbReference>